<reference evidence="2 3" key="1">
    <citation type="submission" date="2015-11" db="EMBL/GenBank/DDBJ databases">
        <title>Expanding the genomic diversity of Burkholderia species for the development of highly accurate diagnostics.</title>
        <authorList>
            <person name="Sahl J."/>
            <person name="Keim P."/>
            <person name="Wagner D."/>
        </authorList>
    </citation>
    <scope>NUCLEOTIDE SEQUENCE [LARGE SCALE GENOMIC DNA]</scope>
    <source>
        <strain evidence="2 3">MSMB1960WGS</strain>
    </source>
</reference>
<name>A0A106P714_9BURK</name>
<proteinExistence type="predicted"/>
<evidence type="ECO:0000313" key="3">
    <source>
        <dbReference type="Proteomes" id="UP000068603"/>
    </source>
</evidence>
<dbReference type="EMBL" id="LPHB01000049">
    <property type="protein sequence ID" value="KWA61153.1"/>
    <property type="molecule type" value="Genomic_DNA"/>
</dbReference>
<dbReference type="AlphaFoldDB" id="A0A106P714"/>
<protein>
    <submittedName>
        <fullName evidence="2">Uncharacterized protein</fullName>
    </submittedName>
</protein>
<sequence length="695" mass="75316">MSIPANLPYNGWPQSGGTSAPASAGAQRTAFDNLIRRELKVGDPADPAQIARALLDRYQNNPRAQAIGGEARGLPFLNTPSLPAAAAAAPTATRLDLDQARGDVDQDLAELLSSNLAKDIRPELEGWQSAINDLIDDGVSAAQQGLDAYSRDRAFAMRRQLGEYARLARLIGALTPELNEDYRNLAQSLDEVCAVLLVLMGESLANNGFAGGRYLLQVPYSELQARRDAVLVALRNLSGGAQESLNQSTWPRGLDAYRQLYSVLEERGQLELRSLLSEAELARAMDDLVQAAGGGSTSGMRRVGATAWAPLNRFQRFVQITLHAVHPQSPALAGFQEALQLFIDGFNNSGGFRLLRISRPTVLLYGLYGSTQLTAAENRLIELVNRRGQFASTIDCLTRCMCSDNVVKAQIVLDRILFDIDRAIDLYAIGDKDFGDPELRAAACGVLIFAAHYPQSWARPAASTQTLDVDALSYLGSFDDNARDAGQSLSVDQQLNDLQALLIPQKAGKHHHSRFAAYWDPGSAEGWHDVAPRYPNVEDAGLTVPLPARARLRHELMLQAQTDENWRPIVEQMASGCVPVGQVFGGMEKTVGGSNAQEGLDVAGLGVLAAFQHGGLWLVDEGMHVDRLNRLGDLRIPRDAETSWDDISRIHAEVTGQNAQLPSPAQGGTGRTDVEVVNGRRRSRPRQSPNGESGA</sequence>
<evidence type="ECO:0000313" key="2">
    <source>
        <dbReference type="EMBL" id="KWA61153.1"/>
    </source>
</evidence>
<evidence type="ECO:0000256" key="1">
    <source>
        <dbReference type="SAM" id="MobiDB-lite"/>
    </source>
</evidence>
<comment type="caution">
    <text evidence="2">The sequence shown here is derived from an EMBL/GenBank/DDBJ whole genome shotgun (WGS) entry which is preliminary data.</text>
</comment>
<feature type="region of interest" description="Disordered" evidence="1">
    <location>
        <begin position="655"/>
        <end position="695"/>
    </location>
</feature>
<gene>
    <name evidence="2" type="ORF">WT44_17380</name>
</gene>
<accession>A0A106P714</accession>
<dbReference type="STRING" id="1503054.WT74_10110"/>
<dbReference type="Proteomes" id="UP000068603">
    <property type="component" value="Unassembled WGS sequence"/>
</dbReference>
<feature type="compositionally biased region" description="Low complexity" evidence="1">
    <location>
        <begin position="15"/>
        <end position="25"/>
    </location>
</feature>
<dbReference type="RefSeq" id="WP_060149876.1">
    <property type="nucleotide sequence ID" value="NZ_LPGD01000080.1"/>
</dbReference>
<feature type="region of interest" description="Disordered" evidence="1">
    <location>
        <begin position="1"/>
        <end position="25"/>
    </location>
</feature>
<feature type="compositionally biased region" description="Polar residues" evidence="1">
    <location>
        <begin position="686"/>
        <end position="695"/>
    </location>
</feature>
<organism evidence="2">
    <name type="scientific">Burkholderia stagnalis</name>
    <dbReference type="NCBI Taxonomy" id="1503054"/>
    <lineage>
        <taxon>Bacteria</taxon>
        <taxon>Pseudomonadati</taxon>
        <taxon>Pseudomonadota</taxon>
        <taxon>Betaproteobacteria</taxon>
        <taxon>Burkholderiales</taxon>
        <taxon>Burkholderiaceae</taxon>
        <taxon>Burkholderia</taxon>
        <taxon>Burkholderia cepacia complex</taxon>
    </lineage>
</organism>